<sequence length="477" mass="50171">MATREGRDLARQVPGSRWGGESRLGRERRSPRRPYWPFKGLRPARPQGAPIGPESGRAQPNLTHPPAAFPVHLPRGPAAAPANRRPARQPSSAWPRPRESLHPIGRLAEAALACRGRGERQGRARGGWLERRSSREVRESFFGGENSRGTRGPARGRGRGGPGTGEGPLPDRGRVGPALPGGDRPTKDPWGARPRGPPRPWIRPPQTPRARHSGIPRRPGPSAARAPLTRPRVCLPGGAGSGHVPRLQAARRGRRVSATPLPQPTRVCSPAPALPVGARRPSPLAPRPSPPGLDSPHCRAGPPRTPPAPRPGSSRGSLPPPTPVLPSRPADSDPRRALLPGPGPQAPLCQLRGRDGREGGGDPGVPWLQAGGRQGSGTARGLRGGRQAGARRGPPGRREGVPRGGAREEARLAQGQEAEEDPAKWAQGTGHRLRALPERAARADSHAPPGSALSRDHQDAGCRVEQAAAGGEAAVPG</sequence>
<evidence type="ECO:0000313" key="3">
    <source>
        <dbReference type="Proteomes" id="UP000694429"/>
    </source>
</evidence>
<dbReference type="Ensembl" id="ENSCAFT00030011515.1">
    <property type="protein sequence ID" value="ENSCAFP00030010076.1"/>
    <property type="gene ID" value="ENSCAFG00030006276.1"/>
</dbReference>
<name>A0A8C0ML85_CANLF</name>
<feature type="region of interest" description="Disordered" evidence="1">
    <location>
        <begin position="1"/>
        <end position="477"/>
    </location>
</feature>
<gene>
    <name evidence="2" type="primary">HMG20B</name>
</gene>
<accession>A0A8C0ML85</accession>
<feature type="compositionally biased region" description="Low complexity" evidence="1">
    <location>
        <begin position="216"/>
        <end position="227"/>
    </location>
</feature>
<evidence type="ECO:0000313" key="2">
    <source>
        <dbReference type="Ensembl" id="ENSCAFP00030010076.1"/>
    </source>
</evidence>
<reference evidence="2" key="2">
    <citation type="submission" date="2025-08" db="UniProtKB">
        <authorList>
            <consortium name="Ensembl"/>
        </authorList>
    </citation>
    <scope>IDENTIFICATION</scope>
</reference>
<feature type="compositionally biased region" description="Basic and acidic residues" evidence="1">
    <location>
        <begin position="1"/>
        <end position="10"/>
    </location>
</feature>
<feature type="compositionally biased region" description="Low complexity" evidence="1">
    <location>
        <begin position="74"/>
        <end position="90"/>
    </location>
</feature>
<organism evidence="2 3">
    <name type="scientific">Canis lupus familiaris</name>
    <name type="common">Dog</name>
    <name type="synonym">Canis familiaris</name>
    <dbReference type="NCBI Taxonomy" id="9615"/>
    <lineage>
        <taxon>Eukaryota</taxon>
        <taxon>Metazoa</taxon>
        <taxon>Chordata</taxon>
        <taxon>Craniata</taxon>
        <taxon>Vertebrata</taxon>
        <taxon>Euteleostomi</taxon>
        <taxon>Mammalia</taxon>
        <taxon>Eutheria</taxon>
        <taxon>Laurasiatheria</taxon>
        <taxon>Carnivora</taxon>
        <taxon>Caniformia</taxon>
        <taxon>Canidae</taxon>
        <taxon>Canis</taxon>
    </lineage>
</organism>
<proteinExistence type="predicted"/>
<protein>
    <submittedName>
        <fullName evidence="2">High mobility group 20B</fullName>
    </submittedName>
</protein>
<evidence type="ECO:0000256" key="1">
    <source>
        <dbReference type="SAM" id="MobiDB-lite"/>
    </source>
</evidence>
<feature type="compositionally biased region" description="Basic and acidic residues" evidence="1">
    <location>
        <begin position="435"/>
        <end position="445"/>
    </location>
</feature>
<feature type="compositionally biased region" description="Basic and acidic residues" evidence="1">
    <location>
        <begin position="396"/>
        <end position="411"/>
    </location>
</feature>
<feature type="compositionally biased region" description="Pro residues" evidence="1">
    <location>
        <begin position="195"/>
        <end position="207"/>
    </location>
</feature>
<reference evidence="2" key="1">
    <citation type="submission" date="2019-03" db="EMBL/GenBank/DDBJ databases">
        <authorList>
            <person name="Warren W.C."/>
            <person name="Johnson G.S."/>
        </authorList>
    </citation>
    <scope>NUCLEOTIDE SEQUENCE [LARGE SCALE GENOMIC DNA]</scope>
    <source>
        <strain evidence="2">Basenji</strain>
    </source>
</reference>
<feature type="compositionally biased region" description="Pro residues" evidence="1">
    <location>
        <begin position="283"/>
        <end position="293"/>
    </location>
</feature>
<feature type="compositionally biased region" description="Low complexity" evidence="1">
    <location>
        <begin position="464"/>
        <end position="477"/>
    </location>
</feature>
<feature type="compositionally biased region" description="Basic and acidic residues" evidence="1">
    <location>
        <begin position="116"/>
        <end position="139"/>
    </location>
</feature>
<dbReference type="AlphaFoldDB" id="A0A8C0ML85"/>
<dbReference type="Proteomes" id="UP000694429">
    <property type="component" value="Chromosome 20"/>
</dbReference>